<proteinExistence type="predicted"/>
<gene>
    <name evidence="5" type="primary">scpB</name>
    <name evidence="5" type="ORF">CYJ25_05205</name>
</gene>
<evidence type="ECO:0000256" key="2">
    <source>
        <dbReference type="ARBA" id="ARBA00022618"/>
    </source>
</evidence>
<dbReference type="PANTHER" id="PTHR34298:SF2">
    <property type="entry name" value="SEGREGATION AND CONDENSATION PROTEIN B"/>
    <property type="match status" value="1"/>
</dbReference>
<dbReference type="GO" id="GO:0051304">
    <property type="term" value="P:chromosome separation"/>
    <property type="evidence" value="ECO:0007669"/>
    <property type="project" value="InterPro"/>
</dbReference>
<dbReference type="InterPro" id="IPR036388">
    <property type="entry name" value="WH-like_DNA-bd_sf"/>
</dbReference>
<keyword evidence="3" id="KW-0159">Chromosome partition</keyword>
<reference evidence="5 6" key="1">
    <citation type="submission" date="2017-12" db="EMBL/GenBank/DDBJ databases">
        <title>Phylogenetic diversity of female urinary microbiome.</title>
        <authorList>
            <person name="Thomas-White K."/>
            <person name="Wolfe A.J."/>
        </authorList>
    </citation>
    <scope>NUCLEOTIDE SEQUENCE [LARGE SCALE GENOMIC DNA]</scope>
    <source>
        <strain evidence="5 6">UMB0250</strain>
    </source>
</reference>
<dbReference type="SUPFAM" id="SSF46785">
    <property type="entry name" value="Winged helix' DNA-binding domain"/>
    <property type="match status" value="2"/>
</dbReference>
<dbReference type="EMBL" id="PKKJ01000005">
    <property type="protein sequence ID" value="PKY66156.1"/>
    <property type="molecule type" value="Genomic_DNA"/>
</dbReference>
<evidence type="ECO:0000256" key="1">
    <source>
        <dbReference type="ARBA" id="ARBA00022490"/>
    </source>
</evidence>
<dbReference type="PANTHER" id="PTHR34298">
    <property type="entry name" value="SEGREGATION AND CONDENSATION PROTEIN B"/>
    <property type="match status" value="1"/>
</dbReference>
<sequence>MTDTGEMSGYEELFAPLEAILMVAPEPVDVGDLAEALHVDPQTVHDALCALSASYRGENGQRTAGFELRQTGGAWRIYSARRWASLVGRFIVGSAQSRLSQAALETLAVVAYRQPISRSRISHIRGVNVDAVVRTLVARGLIEEVGETDSGAHLYGTTREFLEKMGFQSLDDLVPLAPYLPDSDELDELEEQL</sequence>
<evidence type="ECO:0000313" key="6">
    <source>
        <dbReference type="Proteomes" id="UP000234545"/>
    </source>
</evidence>
<keyword evidence="1" id="KW-0963">Cytoplasm</keyword>
<keyword evidence="2" id="KW-0132">Cell division</keyword>
<protein>
    <submittedName>
        <fullName evidence="5">SMC-Scp complex subunit ScpB</fullName>
    </submittedName>
</protein>
<accession>A0A2I1I4U6</accession>
<dbReference type="GO" id="GO:0051301">
    <property type="term" value="P:cell division"/>
    <property type="evidence" value="ECO:0007669"/>
    <property type="project" value="UniProtKB-KW"/>
</dbReference>
<dbReference type="PIRSF" id="PIRSF019345">
    <property type="entry name" value="ScpB"/>
    <property type="match status" value="1"/>
</dbReference>
<dbReference type="RefSeq" id="WP_101628137.1">
    <property type="nucleotide sequence ID" value="NZ_PKKJ01000005.1"/>
</dbReference>
<name>A0A2I1I4U6_9ACTO</name>
<dbReference type="Proteomes" id="UP000234545">
    <property type="component" value="Unassembled WGS sequence"/>
</dbReference>
<evidence type="ECO:0000256" key="4">
    <source>
        <dbReference type="ARBA" id="ARBA00023306"/>
    </source>
</evidence>
<evidence type="ECO:0000313" key="5">
    <source>
        <dbReference type="EMBL" id="PKY66156.1"/>
    </source>
</evidence>
<dbReference type="Pfam" id="PF04079">
    <property type="entry name" value="SMC_ScpB"/>
    <property type="match status" value="1"/>
</dbReference>
<dbReference type="InterPro" id="IPR036390">
    <property type="entry name" value="WH_DNA-bd_sf"/>
</dbReference>
<organism evidence="5 6">
    <name type="scientific">Schaalia turicensis</name>
    <dbReference type="NCBI Taxonomy" id="131111"/>
    <lineage>
        <taxon>Bacteria</taxon>
        <taxon>Bacillati</taxon>
        <taxon>Actinomycetota</taxon>
        <taxon>Actinomycetes</taxon>
        <taxon>Actinomycetales</taxon>
        <taxon>Actinomycetaceae</taxon>
        <taxon>Schaalia</taxon>
    </lineage>
</organism>
<comment type="caution">
    <text evidence="5">The sequence shown here is derived from an EMBL/GenBank/DDBJ whole genome shotgun (WGS) entry which is preliminary data.</text>
</comment>
<keyword evidence="4" id="KW-0131">Cell cycle</keyword>
<evidence type="ECO:0000256" key="3">
    <source>
        <dbReference type="ARBA" id="ARBA00022829"/>
    </source>
</evidence>
<dbReference type="InterPro" id="IPR005234">
    <property type="entry name" value="ScpB_csome_segregation"/>
</dbReference>
<dbReference type="AlphaFoldDB" id="A0A2I1I4U6"/>
<dbReference type="Gene3D" id="1.10.10.10">
    <property type="entry name" value="Winged helix-like DNA-binding domain superfamily/Winged helix DNA-binding domain"/>
    <property type="match status" value="2"/>
</dbReference>
<dbReference type="NCBIfam" id="TIGR00281">
    <property type="entry name" value="SMC-Scp complex subunit ScpB"/>
    <property type="match status" value="1"/>
</dbReference>
<dbReference type="OrthoDB" id="9806226at2"/>